<protein>
    <submittedName>
        <fullName evidence="3">Uncharacterized protein</fullName>
    </submittedName>
</protein>
<dbReference type="EMBL" id="CAXAMN010002780">
    <property type="protein sequence ID" value="CAK9001269.1"/>
    <property type="molecule type" value="Genomic_DNA"/>
</dbReference>
<comment type="caution">
    <text evidence="3">The sequence shown here is derived from an EMBL/GenBank/DDBJ whole genome shotgun (WGS) entry which is preliminary data.</text>
</comment>
<gene>
    <name evidence="2" type="ORF">CCMP2556_LOCUS6381</name>
    <name evidence="3" type="ORF">CCMP2556_LOCUS6618</name>
</gene>
<evidence type="ECO:0000256" key="1">
    <source>
        <dbReference type="SAM" id="Phobius"/>
    </source>
</evidence>
<feature type="transmembrane region" description="Helical" evidence="1">
    <location>
        <begin position="58"/>
        <end position="83"/>
    </location>
</feature>
<evidence type="ECO:0000313" key="4">
    <source>
        <dbReference type="Proteomes" id="UP001642484"/>
    </source>
</evidence>
<keyword evidence="4" id="KW-1185">Reference proteome</keyword>
<evidence type="ECO:0000313" key="2">
    <source>
        <dbReference type="EMBL" id="CAK9001269.1"/>
    </source>
</evidence>
<keyword evidence="1" id="KW-0472">Membrane</keyword>
<accession>A0ABP0III2</accession>
<dbReference type="EMBL" id="CAXAMN010002891">
    <property type="protein sequence ID" value="CAK9001837.1"/>
    <property type="molecule type" value="Genomic_DNA"/>
</dbReference>
<evidence type="ECO:0000313" key="3">
    <source>
        <dbReference type="EMBL" id="CAK9001837.1"/>
    </source>
</evidence>
<proteinExistence type="predicted"/>
<organism evidence="3 4">
    <name type="scientific">Durusdinium trenchii</name>
    <dbReference type="NCBI Taxonomy" id="1381693"/>
    <lineage>
        <taxon>Eukaryota</taxon>
        <taxon>Sar</taxon>
        <taxon>Alveolata</taxon>
        <taxon>Dinophyceae</taxon>
        <taxon>Suessiales</taxon>
        <taxon>Symbiodiniaceae</taxon>
        <taxon>Durusdinium</taxon>
    </lineage>
</organism>
<sequence>MATTRSLFSKGPDYVPLEVSTHSLEDEADEDPGTYRYRPLSQRMRRRSTRPVRCWSRIVGGVAVFFVVAAVALWIWAVVLLLVRLHAMRQSHVPPNTMQDGGEPTLIGPVDIPMLAPPSN</sequence>
<dbReference type="Proteomes" id="UP001642484">
    <property type="component" value="Unassembled WGS sequence"/>
</dbReference>
<keyword evidence="1" id="KW-1133">Transmembrane helix</keyword>
<name>A0ABP0III2_9DINO</name>
<reference evidence="3 4" key="1">
    <citation type="submission" date="2024-02" db="EMBL/GenBank/DDBJ databases">
        <authorList>
            <person name="Chen Y."/>
            <person name="Shah S."/>
            <person name="Dougan E. K."/>
            <person name="Thang M."/>
            <person name="Chan C."/>
        </authorList>
    </citation>
    <scope>NUCLEOTIDE SEQUENCE [LARGE SCALE GENOMIC DNA]</scope>
</reference>
<keyword evidence="1" id="KW-0812">Transmembrane</keyword>